<feature type="compositionally biased region" description="Low complexity" evidence="1">
    <location>
        <begin position="201"/>
        <end position="215"/>
    </location>
</feature>
<evidence type="ECO:0000313" key="3">
    <source>
        <dbReference type="Proteomes" id="UP001195769"/>
    </source>
</evidence>
<evidence type="ECO:0000313" key="2">
    <source>
        <dbReference type="EMBL" id="KAG1893569.1"/>
    </source>
</evidence>
<dbReference type="EMBL" id="JABBWK010000095">
    <property type="protein sequence ID" value="KAG1893569.1"/>
    <property type="molecule type" value="Genomic_DNA"/>
</dbReference>
<proteinExistence type="predicted"/>
<comment type="caution">
    <text evidence="2">The sequence shown here is derived from an EMBL/GenBank/DDBJ whole genome shotgun (WGS) entry which is preliminary data.</text>
</comment>
<accession>A0AAD4DUT6</accession>
<reference evidence="2" key="1">
    <citation type="journal article" date="2020" name="New Phytol.">
        <title>Comparative genomics reveals dynamic genome evolution in host specialist ectomycorrhizal fungi.</title>
        <authorList>
            <person name="Lofgren L.A."/>
            <person name="Nguyen N.H."/>
            <person name="Vilgalys R."/>
            <person name="Ruytinx J."/>
            <person name="Liao H.L."/>
            <person name="Branco S."/>
            <person name="Kuo A."/>
            <person name="LaButti K."/>
            <person name="Lipzen A."/>
            <person name="Andreopoulos W."/>
            <person name="Pangilinan J."/>
            <person name="Riley R."/>
            <person name="Hundley H."/>
            <person name="Na H."/>
            <person name="Barry K."/>
            <person name="Grigoriev I.V."/>
            <person name="Stajich J.E."/>
            <person name="Kennedy P.G."/>
        </authorList>
    </citation>
    <scope>NUCLEOTIDE SEQUENCE</scope>
    <source>
        <strain evidence="2">FC203</strain>
    </source>
</reference>
<feature type="region of interest" description="Disordered" evidence="1">
    <location>
        <begin position="194"/>
        <end position="224"/>
    </location>
</feature>
<dbReference type="AlphaFoldDB" id="A0AAD4DUT6"/>
<dbReference type="GeneID" id="64671938"/>
<evidence type="ECO:0000256" key="1">
    <source>
        <dbReference type="SAM" id="MobiDB-lite"/>
    </source>
</evidence>
<protein>
    <submittedName>
        <fullName evidence="2">Uncharacterized protein</fullName>
    </submittedName>
</protein>
<keyword evidence="3" id="KW-1185">Reference proteome</keyword>
<organism evidence="2 3">
    <name type="scientific">Suillus fuscotomentosus</name>
    <dbReference type="NCBI Taxonomy" id="1912939"/>
    <lineage>
        <taxon>Eukaryota</taxon>
        <taxon>Fungi</taxon>
        <taxon>Dikarya</taxon>
        <taxon>Basidiomycota</taxon>
        <taxon>Agaricomycotina</taxon>
        <taxon>Agaricomycetes</taxon>
        <taxon>Agaricomycetidae</taxon>
        <taxon>Boletales</taxon>
        <taxon>Suillineae</taxon>
        <taxon>Suillaceae</taxon>
        <taxon>Suillus</taxon>
    </lineage>
</organism>
<dbReference type="RefSeq" id="XP_041219145.1">
    <property type="nucleotide sequence ID" value="XM_041377640.1"/>
</dbReference>
<dbReference type="Proteomes" id="UP001195769">
    <property type="component" value="Unassembled WGS sequence"/>
</dbReference>
<name>A0AAD4DUT6_9AGAM</name>
<gene>
    <name evidence="2" type="ORF">F5891DRAFT_985717</name>
</gene>
<sequence>MSSLEQVISLLSNLQTQMQVAQSDLQRDINSLHQDIAILGKDVTSLRCDLDQKTNSLHQDIAILGQDVGRDVSSIQQDVKALQENVASLPPHDPTLKQAMVHNLDKLSHQFGGLVVDFQRLADSIHSNFDSWARVAHSRVIDKVLEIQRPRLKAIENQLHKNLCTCLHDNSPTSIPEATAQHSSRPGLCILTSDEAESEDASSNASSTSSEGTNSPLSIETASSGGYGTFGSHGACHEL</sequence>